<name>A0A8H3HAF2_9AGAM</name>
<gene>
    <name evidence="4" type="ORF">RDB_LOCUS146446</name>
</gene>
<dbReference type="PANTHER" id="PTHR43877:SF2">
    <property type="entry name" value="AMINOALKYLPHOSPHONATE N-ACETYLTRANSFERASE-RELATED"/>
    <property type="match status" value="1"/>
</dbReference>
<dbReference type="EMBL" id="CAJMWX010001549">
    <property type="protein sequence ID" value="CAE6495624.1"/>
    <property type="molecule type" value="Genomic_DNA"/>
</dbReference>
<dbReference type="Pfam" id="PF00583">
    <property type="entry name" value="Acetyltransf_1"/>
    <property type="match status" value="1"/>
</dbReference>
<dbReference type="GO" id="GO:0016747">
    <property type="term" value="F:acyltransferase activity, transferring groups other than amino-acyl groups"/>
    <property type="evidence" value="ECO:0007669"/>
    <property type="project" value="InterPro"/>
</dbReference>
<dbReference type="InterPro" id="IPR000182">
    <property type="entry name" value="GNAT_dom"/>
</dbReference>
<evidence type="ECO:0000313" key="4">
    <source>
        <dbReference type="EMBL" id="CAE6495624.1"/>
    </source>
</evidence>
<keyword evidence="2" id="KW-0012">Acyltransferase</keyword>
<keyword evidence="1" id="KW-0808">Transferase</keyword>
<sequence length="195" mass="21836">MTTMIPIVQRDPDRPFPLLVTTTTTKKSIPNVENFRIEEMDWSNPVGAALRDAQQAELDARYGETGKEPGIKPTADNITLFVVSYPVPIVDSDTPDPSESIPIACGALRKLNDEYMEIKRMYATPAARGTGAAQSVLVALEHYARAEGIKGLRLERGNLQVEALSFYPRNGYQEIPRFGHYKDVPWSRCFEKSFD</sequence>
<evidence type="ECO:0000256" key="2">
    <source>
        <dbReference type="ARBA" id="ARBA00023315"/>
    </source>
</evidence>
<comment type="caution">
    <text evidence="4">The sequence shown here is derived from an EMBL/GenBank/DDBJ whole genome shotgun (WGS) entry which is preliminary data.</text>
</comment>
<accession>A0A8H3HAF2</accession>
<dbReference type="PANTHER" id="PTHR43877">
    <property type="entry name" value="AMINOALKYLPHOSPHONATE N-ACETYLTRANSFERASE-RELATED-RELATED"/>
    <property type="match status" value="1"/>
</dbReference>
<reference evidence="4" key="1">
    <citation type="submission" date="2021-01" db="EMBL/GenBank/DDBJ databases">
        <authorList>
            <person name="Kaushik A."/>
        </authorList>
    </citation>
    <scope>NUCLEOTIDE SEQUENCE</scope>
    <source>
        <strain evidence="4">AG4-R118</strain>
    </source>
</reference>
<dbReference type="AlphaFoldDB" id="A0A8H3HAF2"/>
<dbReference type="PROSITE" id="PS51186">
    <property type="entry name" value="GNAT"/>
    <property type="match status" value="1"/>
</dbReference>
<evidence type="ECO:0000256" key="1">
    <source>
        <dbReference type="ARBA" id="ARBA00022679"/>
    </source>
</evidence>
<evidence type="ECO:0000313" key="5">
    <source>
        <dbReference type="Proteomes" id="UP000663888"/>
    </source>
</evidence>
<dbReference type="Proteomes" id="UP000663888">
    <property type="component" value="Unassembled WGS sequence"/>
</dbReference>
<dbReference type="Gene3D" id="3.40.630.30">
    <property type="match status" value="1"/>
</dbReference>
<evidence type="ECO:0000259" key="3">
    <source>
        <dbReference type="PROSITE" id="PS51186"/>
    </source>
</evidence>
<dbReference type="CDD" id="cd04301">
    <property type="entry name" value="NAT_SF"/>
    <property type="match status" value="1"/>
</dbReference>
<protein>
    <recommendedName>
        <fullName evidence="3">N-acetyltransferase domain-containing protein</fullName>
    </recommendedName>
</protein>
<dbReference type="InterPro" id="IPR016181">
    <property type="entry name" value="Acyl_CoA_acyltransferase"/>
</dbReference>
<organism evidence="4 5">
    <name type="scientific">Rhizoctonia solani</name>
    <dbReference type="NCBI Taxonomy" id="456999"/>
    <lineage>
        <taxon>Eukaryota</taxon>
        <taxon>Fungi</taxon>
        <taxon>Dikarya</taxon>
        <taxon>Basidiomycota</taxon>
        <taxon>Agaricomycotina</taxon>
        <taxon>Agaricomycetes</taxon>
        <taxon>Cantharellales</taxon>
        <taxon>Ceratobasidiaceae</taxon>
        <taxon>Rhizoctonia</taxon>
    </lineage>
</organism>
<proteinExistence type="predicted"/>
<dbReference type="SUPFAM" id="SSF55729">
    <property type="entry name" value="Acyl-CoA N-acyltransferases (Nat)"/>
    <property type="match status" value="1"/>
</dbReference>
<feature type="domain" description="N-acetyltransferase" evidence="3">
    <location>
        <begin position="102"/>
        <end position="191"/>
    </location>
</feature>
<dbReference type="InterPro" id="IPR050832">
    <property type="entry name" value="Bact_Acetyltransf"/>
</dbReference>